<comment type="caution">
    <text evidence="5">The sequence shown here is derived from an EMBL/GenBank/DDBJ whole genome shotgun (WGS) entry which is preliminary data.</text>
</comment>
<proteinExistence type="inferred from homology"/>
<feature type="compositionally biased region" description="Basic and acidic residues" evidence="3">
    <location>
        <begin position="83"/>
        <end position="92"/>
    </location>
</feature>
<comment type="subcellular location">
    <subcellularLocation>
        <location evidence="1">Membrane</location>
        <topology evidence="1">Multi-pass membrane protein</topology>
    </subcellularLocation>
</comment>
<organism evidence="5 6">
    <name type="scientific">Anisodus acutangulus</name>
    <dbReference type="NCBI Taxonomy" id="402998"/>
    <lineage>
        <taxon>Eukaryota</taxon>
        <taxon>Viridiplantae</taxon>
        <taxon>Streptophyta</taxon>
        <taxon>Embryophyta</taxon>
        <taxon>Tracheophyta</taxon>
        <taxon>Spermatophyta</taxon>
        <taxon>Magnoliopsida</taxon>
        <taxon>eudicotyledons</taxon>
        <taxon>Gunneridae</taxon>
        <taxon>Pentapetalae</taxon>
        <taxon>asterids</taxon>
        <taxon>lamiids</taxon>
        <taxon>Solanales</taxon>
        <taxon>Solanaceae</taxon>
        <taxon>Solanoideae</taxon>
        <taxon>Hyoscyameae</taxon>
        <taxon>Anisodus</taxon>
    </lineage>
</organism>
<dbReference type="PANTHER" id="PTHR43634">
    <property type="entry name" value="OW CONDUCTANCE MECHANOSENSITIVE CHANNEL"/>
    <property type="match status" value="1"/>
</dbReference>
<feature type="region of interest" description="Disordered" evidence="3">
    <location>
        <begin position="219"/>
        <end position="282"/>
    </location>
</feature>
<dbReference type="PANTHER" id="PTHR43634:SF8">
    <property type="entry name" value="MECHANOSENSITIVE ION CHANNEL PROTEIN 3, CHLOROPLASTIC-LIKE ISOFORM X1"/>
    <property type="match status" value="1"/>
</dbReference>
<dbReference type="OrthoDB" id="1676006at2759"/>
<name>A0A9Q1LSD4_9SOLA</name>
<keyword evidence="4" id="KW-0732">Signal</keyword>
<feature type="chain" id="PRO_5040207839" evidence="4">
    <location>
        <begin position="20"/>
        <end position="282"/>
    </location>
</feature>
<dbReference type="Proteomes" id="UP001152561">
    <property type="component" value="Unassembled WGS sequence"/>
</dbReference>
<comment type="similarity">
    <text evidence="2">Belongs to the MscS (TC 1.A.23) family.</text>
</comment>
<evidence type="ECO:0000313" key="5">
    <source>
        <dbReference type="EMBL" id="KAJ8541302.1"/>
    </source>
</evidence>
<protein>
    <submittedName>
        <fullName evidence="5">Uncharacterized protein</fullName>
    </submittedName>
</protein>
<feature type="compositionally biased region" description="Polar residues" evidence="3">
    <location>
        <begin position="119"/>
        <end position="158"/>
    </location>
</feature>
<accession>A0A9Q1LSD4</accession>
<dbReference type="EMBL" id="JAJAGQ010000015">
    <property type="protein sequence ID" value="KAJ8541302.1"/>
    <property type="molecule type" value="Genomic_DNA"/>
</dbReference>
<dbReference type="AlphaFoldDB" id="A0A9Q1LSD4"/>
<sequence>MIGVLYALCIHSYFYPLSGCPSCWSYHCQNCFRKSYREPDVDDVPFADSIFSRNWPNRPVLLIEPSYKINSDDKAKASARSVQPDEEKDGKVEAPSTSRATDDTNGSPSTLAGKEVKVSSASNANGDLKAATSSSDGKTLKQGSTNPVKSNSEKNQVASAAGDPPGLTSGTNIEKTDVASSASQAQEDAERPISPPSVGRPMLEDNIVLGVALEGSKLTLPIEEETTPPSPSPTFFDSESKELAACRNGNSSANSNKDETDDKMPGAPSTQSAPNDQKERER</sequence>
<gene>
    <name evidence="5" type="ORF">K7X08_002118</name>
</gene>
<evidence type="ECO:0000313" key="6">
    <source>
        <dbReference type="Proteomes" id="UP001152561"/>
    </source>
</evidence>
<dbReference type="InterPro" id="IPR045042">
    <property type="entry name" value="YnaI-like"/>
</dbReference>
<evidence type="ECO:0000256" key="1">
    <source>
        <dbReference type="ARBA" id="ARBA00004141"/>
    </source>
</evidence>
<feature type="region of interest" description="Disordered" evidence="3">
    <location>
        <begin position="73"/>
        <end position="202"/>
    </location>
</feature>
<keyword evidence="6" id="KW-1185">Reference proteome</keyword>
<reference evidence="6" key="1">
    <citation type="journal article" date="2023" name="Proc. Natl. Acad. Sci. U.S.A.">
        <title>Genomic and structural basis for evolution of tropane alkaloid biosynthesis.</title>
        <authorList>
            <person name="Wanga Y.-J."/>
            <person name="Taina T."/>
            <person name="Yua J.-Y."/>
            <person name="Lia J."/>
            <person name="Xua B."/>
            <person name="Chenc J."/>
            <person name="D'Auriad J.C."/>
            <person name="Huanga J.-P."/>
            <person name="Huanga S.-X."/>
        </authorList>
    </citation>
    <scope>NUCLEOTIDE SEQUENCE [LARGE SCALE GENOMIC DNA]</scope>
    <source>
        <strain evidence="6">cv. KIB-2019</strain>
    </source>
</reference>
<feature type="compositionally biased region" description="Polar residues" evidence="3">
    <location>
        <begin position="95"/>
        <end position="110"/>
    </location>
</feature>
<evidence type="ECO:0000256" key="2">
    <source>
        <dbReference type="ARBA" id="ARBA00008017"/>
    </source>
</evidence>
<feature type="signal peptide" evidence="4">
    <location>
        <begin position="1"/>
        <end position="19"/>
    </location>
</feature>
<evidence type="ECO:0000256" key="4">
    <source>
        <dbReference type="SAM" id="SignalP"/>
    </source>
</evidence>
<evidence type="ECO:0000256" key="3">
    <source>
        <dbReference type="SAM" id="MobiDB-lite"/>
    </source>
</evidence>
<dbReference type="GO" id="GO:0016020">
    <property type="term" value="C:membrane"/>
    <property type="evidence" value="ECO:0007669"/>
    <property type="project" value="UniProtKB-SubCell"/>
</dbReference>